<reference evidence="3 4" key="1">
    <citation type="submission" date="2018-12" db="EMBL/GenBank/DDBJ databases">
        <title>The whole draft genome of Aquabacterium sp. SJQ9.</title>
        <authorList>
            <person name="Sun L."/>
            <person name="Gao X."/>
            <person name="Chen W."/>
            <person name="Huang K."/>
        </authorList>
    </citation>
    <scope>NUCLEOTIDE SEQUENCE [LARGE SCALE GENOMIC DNA]</scope>
    <source>
        <strain evidence="3 4">SJQ9</strain>
    </source>
</reference>
<dbReference type="SMART" id="SM00903">
    <property type="entry name" value="Flavin_Reduct"/>
    <property type="match status" value="1"/>
</dbReference>
<dbReference type="PANTHER" id="PTHR30466:SF1">
    <property type="entry name" value="FMN REDUCTASE (NADH) RUTF"/>
    <property type="match status" value="1"/>
</dbReference>
<dbReference type="GO" id="GO:0010181">
    <property type="term" value="F:FMN binding"/>
    <property type="evidence" value="ECO:0007669"/>
    <property type="project" value="InterPro"/>
</dbReference>
<sequence length="181" mass="19393">MMAMQGALTMSSARSPVWGQTEFECKALRQALGRYPTGVAIVTARCPDGRAIGLTINSFASLSLSPALVLWSLVDRSPNLAAFQQASHFAISVLGQDQQALASRFANPAVVDKFDQVAVREAPEGMPVIEGAVATLVCSTVKHHSEGDHELFIGRVVRLDTLEGAPLVFHHGRFESLVHAS</sequence>
<keyword evidence="1" id="KW-0560">Oxidoreductase</keyword>
<dbReference type="InterPro" id="IPR050268">
    <property type="entry name" value="NADH-dep_flavin_reductase"/>
</dbReference>
<dbReference type="GO" id="GO:0042602">
    <property type="term" value="F:riboflavin reductase (NADPH) activity"/>
    <property type="evidence" value="ECO:0007669"/>
    <property type="project" value="TreeGrafter"/>
</dbReference>
<evidence type="ECO:0000256" key="1">
    <source>
        <dbReference type="ARBA" id="ARBA00023002"/>
    </source>
</evidence>
<dbReference type="Proteomes" id="UP000269265">
    <property type="component" value="Unassembled WGS sequence"/>
</dbReference>
<protein>
    <submittedName>
        <fullName evidence="3">Flavin reductase</fullName>
    </submittedName>
</protein>
<dbReference type="SUPFAM" id="SSF50475">
    <property type="entry name" value="FMN-binding split barrel"/>
    <property type="match status" value="1"/>
</dbReference>
<dbReference type="OrthoDB" id="9792858at2"/>
<accession>A0A3R8S625</accession>
<dbReference type="AlphaFoldDB" id="A0A3R8S625"/>
<dbReference type="PANTHER" id="PTHR30466">
    <property type="entry name" value="FLAVIN REDUCTASE"/>
    <property type="match status" value="1"/>
</dbReference>
<name>A0A3R8S625_9BURK</name>
<dbReference type="InterPro" id="IPR012349">
    <property type="entry name" value="Split_barrel_FMN-bd"/>
</dbReference>
<proteinExistence type="predicted"/>
<comment type="caution">
    <text evidence="3">The sequence shown here is derived from an EMBL/GenBank/DDBJ whole genome shotgun (WGS) entry which is preliminary data.</text>
</comment>
<gene>
    <name evidence="3" type="ORF">EIP75_20845</name>
</gene>
<feature type="domain" description="Flavin reductase like" evidence="2">
    <location>
        <begin position="32"/>
        <end position="176"/>
    </location>
</feature>
<evidence type="ECO:0000313" key="4">
    <source>
        <dbReference type="Proteomes" id="UP000269265"/>
    </source>
</evidence>
<keyword evidence="4" id="KW-1185">Reference proteome</keyword>
<evidence type="ECO:0000259" key="2">
    <source>
        <dbReference type="SMART" id="SM00903"/>
    </source>
</evidence>
<dbReference type="Gene3D" id="2.30.110.10">
    <property type="entry name" value="Electron Transport, Fmn-binding Protein, Chain A"/>
    <property type="match status" value="1"/>
</dbReference>
<evidence type="ECO:0000313" key="3">
    <source>
        <dbReference type="EMBL" id="RRS02400.1"/>
    </source>
</evidence>
<dbReference type="EMBL" id="RSED01000023">
    <property type="protein sequence ID" value="RRS02400.1"/>
    <property type="molecule type" value="Genomic_DNA"/>
</dbReference>
<organism evidence="3 4">
    <name type="scientific">Aquabacterium soli</name>
    <dbReference type="NCBI Taxonomy" id="2493092"/>
    <lineage>
        <taxon>Bacteria</taxon>
        <taxon>Pseudomonadati</taxon>
        <taxon>Pseudomonadota</taxon>
        <taxon>Betaproteobacteria</taxon>
        <taxon>Burkholderiales</taxon>
        <taxon>Aquabacterium</taxon>
    </lineage>
</organism>
<dbReference type="Pfam" id="PF01613">
    <property type="entry name" value="Flavin_Reduct"/>
    <property type="match status" value="1"/>
</dbReference>
<dbReference type="InterPro" id="IPR002563">
    <property type="entry name" value="Flavin_Rdtase-like_dom"/>
</dbReference>